<dbReference type="SMART" id="SM00448">
    <property type="entry name" value="REC"/>
    <property type="match status" value="1"/>
</dbReference>
<dbReference type="PANTHER" id="PTHR43214">
    <property type="entry name" value="TWO-COMPONENT RESPONSE REGULATOR"/>
    <property type="match status" value="1"/>
</dbReference>
<feature type="domain" description="HTH luxR-type" evidence="4">
    <location>
        <begin position="145"/>
        <end position="210"/>
    </location>
</feature>
<dbReference type="PRINTS" id="PR00038">
    <property type="entry name" value="HTHLUXR"/>
</dbReference>
<evidence type="ECO:0000313" key="6">
    <source>
        <dbReference type="EMBL" id="KPM47388.1"/>
    </source>
</evidence>
<sequence length="216" mass="24584">MYKLAITDDHEIFLRGLEKLLAAASDLEVAGSFVDGHSLLRSLPDLSIDVLLLDIQLPDFHPEELLMEIRKLRSELPILYLTMFRGTRILRRLEKHQIQGYILKDAAIEELKQAIERVARGESYFSPEIYLEEVGPGPNTVTTPQNKLPELLSPREYEILKMVCQEYSSSEIGEKLFLSKGTVDTHRRNILVKLGVNNTVGMVKFALQNGILHEED</sequence>
<name>A0A0N8H9H5_9BACT</name>
<proteinExistence type="predicted"/>
<dbReference type="Proteomes" id="UP000050454">
    <property type="component" value="Unassembled WGS sequence"/>
</dbReference>
<dbReference type="OrthoDB" id="9797341at2"/>
<evidence type="ECO:0000259" key="4">
    <source>
        <dbReference type="PROSITE" id="PS50043"/>
    </source>
</evidence>
<evidence type="ECO:0000313" key="7">
    <source>
        <dbReference type="Proteomes" id="UP000050454"/>
    </source>
</evidence>
<dbReference type="InterPro" id="IPR011006">
    <property type="entry name" value="CheY-like_superfamily"/>
</dbReference>
<comment type="caution">
    <text evidence="6">The sequence shown here is derived from an EMBL/GenBank/DDBJ whole genome shotgun (WGS) entry which is preliminary data.</text>
</comment>
<dbReference type="SUPFAM" id="SSF46894">
    <property type="entry name" value="C-terminal effector domain of the bipartite response regulators"/>
    <property type="match status" value="1"/>
</dbReference>
<dbReference type="PANTHER" id="PTHR43214:SF17">
    <property type="entry name" value="TRANSCRIPTIONAL REGULATORY PROTEIN RCSB"/>
    <property type="match status" value="1"/>
</dbReference>
<dbReference type="InterPro" id="IPR000792">
    <property type="entry name" value="Tscrpt_reg_LuxR_C"/>
</dbReference>
<dbReference type="Pfam" id="PF00072">
    <property type="entry name" value="Response_reg"/>
    <property type="match status" value="1"/>
</dbReference>
<dbReference type="GO" id="GO:0000160">
    <property type="term" value="P:phosphorelay signal transduction system"/>
    <property type="evidence" value="ECO:0007669"/>
    <property type="project" value="InterPro"/>
</dbReference>
<dbReference type="PROSITE" id="PS50043">
    <property type="entry name" value="HTH_LUXR_2"/>
    <property type="match status" value="1"/>
</dbReference>
<keyword evidence="1 3" id="KW-0597">Phosphoprotein</keyword>
<gene>
    <name evidence="6" type="ORF">AFM12_14635</name>
</gene>
<dbReference type="SMART" id="SM00421">
    <property type="entry name" value="HTH_LUXR"/>
    <property type="match status" value="1"/>
</dbReference>
<dbReference type="EMBL" id="LGTQ01000011">
    <property type="protein sequence ID" value="KPM47388.1"/>
    <property type="molecule type" value="Genomic_DNA"/>
</dbReference>
<dbReference type="RefSeq" id="WP_055149555.1">
    <property type="nucleotide sequence ID" value="NZ_JXSZ01000011.1"/>
</dbReference>
<dbReference type="InterPro" id="IPR058245">
    <property type="entry name" value="NreC/VraR/RcsB-like_REC"/>
</dbReference>
<dbReference type="GO" id="GO:0006355">
    <property type="term" value="P:regulation of DNA-templated transcription"/>
    <property type="evidence" value="ECO:0007669"/>
    <property type="project" value="InterPro"/>
</dbReference>
<dbReference type="CDD" id="cd17535">
    <property type="entry name" value="REC_NarL-like"/>
    <property type="match status" value="1"/>
</dbReference>
<evidence type="ECO:0000256" key="2">
    <source>
        <dbReference type="ARBA" id="ARBA00023125"/>
    </source>
</evidence>
<dbReference type="InterPro" id="IPR039420">
    <property type="entry name" value="WalR-like"/>
</dbReference>
<dbReference type="Pfam" id="PF00196">
    <property type="entry name" value="GerE"/>
    <property type="match status" value="1"/>
</dbReference>
<evidence type="ECO:0008006" key="8">
    <source>
        <dbReference type="Google" id="ProtNLM"/>
    </source>
</evidence>
<keyword evidence="2" id="KW-0238">DNA-binding</keyword>
<dbReference type="GO" id="GO:0003677">
    <property type="term" value="F:DNA binding"/>
    <property type="evidence" value="ECO:0007669"/>
    <property type="project" value="UniProtKB-KW"/>
</dbReference>
<feature type="modified residue" description="4-aspartylphosphate" evidence="3">
    <location>
        <position position="54"/>
    </location>
</feature>
<accession>A0A0N8H9H5</accession>
<protein>
    <recommendedName>
        <fullName evidence="8">LuxR family transcriptional regulator</fullName>
    </recommendedName>
</protein>
<dbReference type="SUPFAM" id="SSF52172">
    <property type="entry name" value="CheY-like"/>
    <property type="match status" value="1"/>
</dbReference>
<dbReference type="Gene3D" id="3.40.50.2300">
    <property type="match status" value="1"/>
</dbReference>
<dbReference type="AlphaFoldDB" id="A0A0N8H9H5"/>
<evidence type="ECO:0000259" key="5">
    <source>
        <dbReference type="PROSITE" id="PS50110"/>
    </source>
</evidence>
<dbReference type="PROSITE" id="PS50110">
    <property type="entry name" value="RESPONSE_REGULATORY"/>
    <property type="match status" value="1"/>
</dbReference>
<evidence type="ECO:0000256" key="1">
    <source>
        <dbReference type="ARBA" id="ARBA00022553"/>
    </source>
</evidence>
<dbReference type="STRING" id="1605367.AFM12_14635"/>
<dbReference type="CDD" id="cd06170">
    <property type="entry name" value="LuxR_C_like"/>
    <property type="match status" value="1"/>
</dbReference>
<keyword evidence="7" id="KW-1185">Reference proteome</keyword>
<reference evidence="6 7" key="1">
    <citation type="submission" date="2015-07" db="EMBL/GenBank/DDBJ databases">
        <title>The draft genome sequence of Leadbetterella sp. JN14-9.</title>
        <authorList>
            <person name="Liu Y."/>
            <person name="Du J."/>
            <person name="Shao Z."/>
        </authorList>
    </citation>
    <scope>NUCLEOTIDE SEQUENCE [LARGE SCALE GENOMIC DNA]</scope>
    <source>
        <strain evidence="6 7">JN14-9</strain>
    </source>
</reference>
<feature type="domain" description="Response regulatory" evidence="5">
    <location>
        <begin position="3"/>
        <end position="119"/>
    </location>
</feature>
<organism evidence="6 7">
    <name type="scientific">Jiulongibacter sediminis</name>
    <dbReference type="NCBI Taxonomy" id="1605367"/>
    <lineage>
        <taxon>Bacteria</taxon>
        <taxon>Pseudomonadati</taxon>
        <taxon>Bacteroidota</taxon>
        <taxon>Cytophagia</taxon>
        <taxon>Cytophagales</taxon>
        <taxon>Leadbetterellaceae</taxon>
        <taxon>Jiulongibacter</taxon>
    </lineage>
</organism>
<dbReference type="InterPro" id="IPR016032">
    <property type="entry name" value="Sig_transdc_resp-reg_C-effctor"/>
</dbReference>
<evidence type="ECO:0000256" key="3">
    <source>
        <dbReference type="PROSITE-ProRule" id="PRU00169"/>
    </source>
</evidence>
<dbReference type="InterPro" id="IPR001789">
    <property type="entry name" value="Sig_transdc_resp-reg_receiver"/>
</dbReference>